<dbReference type="eggNOG" id="KOG1192">
    <property type="taxonomic scope" value="Eukaryota"/>
</dbReference>
<protein>
    <recommendedName>
        <fullName evidence="6">UDP-glycosyltransferases domain-containing protein</fullName>
    </recommendedName>
</protein>
<proteinExistence type="inferred from homology"/>
<dbReference type="GO" id="GO:0080044">
    <property type="term" value="F:quercetin 7-O-glucosyltransferase activity"/>
    <property type="evidence" value="ECO:0000318"/>
    <property type="project" value="GO_Central"/>
</dbReference>
<dbReference type="InterPro" id="IPR002213">
    <property type="entry name" value="UDP_glucos_trans"/>
</dbReference>
<dbReference type="SMR" id="M4EYJ9"/>
<evidence type="ECO:0000313" key="4">
    <source>
        <dbReference type="EnsemblPlants" id="Bra033891.1-P"/>
    </source>
</evidence>
<evidence type="ECO:0008006" key="6">
    <source>
        <dbReference type="Google" id="ProtNLM"/>
    </source>
</evidence>
<keyword evidence="2" id="KW-0328">Glycosyltransferase</keyword>
<name>M4EYJ9_BRACM</name>
<dbReference type="SUPFAM" id="SSF53756">
    <property type="entry name" value="UDP-Glycosyltransferase/glycogen phosphorylase"/>
    <property type="match status" value="1"/>
</dbReference>
<comment type="similarity">
    <text evidence="1">Belongs to the UDP-glycosyltransferase family.</text>
</comment>
<evidence type="ECO:0000256" key="1">
    <source>
        <dbReference type="ARBA" id="ARBA00009995"/>
    </source>
</evidence>
<reference evidence="4 5" key="1">
    <citation type="journal article" date="2011" name="Nat. Genet.">
        <title>The genome of the mesopolyploid crop species Brassica rapa.</title>
        <authorList>
            <consortium name="Brassica rapa Genome Sequencing Project Consortium"/>
            <person name="Wang X."/>
            <person name="Wang H."/>
            <person name="Wang J."/>
            <person name="Sun R."/>
            <person name="Wu J."/>
            <person name="Liu S."/>
            <person name="Bai Y."/>
            <person name="Mun J.H."/>
            <person name="Bancroft I."/>
            <person name="Cheng F."/>
            <person name="Huang S."/>
            <person name="Li X."/>
            <person name="Hua W."/>
            <person name="Wang J."/>
            <person name="Wang X."/>
            <person name="Freeling M."/>
            <person name="Pires J.C."/>
            <person name="Paterson A.H."/>
            <person name="Chalhoub B."/>
            <person name="Wang B."/>
            <person name="Hayward A."/>
            <person name="Sharpe A.G."/>
            <person name="Park B.S."/>
            <person name="Weisshaar B."/>
            <person name="Liu B."/>
            <person name="Li B."/>
            <person name="Liu B."/>
            <person name="Tong C."/>
            <person name="Song C."/>
            <person name="Duran C."/>
            <person name="Peng C."/>
            <person name="Geng C."/>
            <person name="Koh C."/>
            <person name="Lin C."/>
            <person name="Edwards D."/>
            <person name="Mu D."/>
            <person name="Shen D."/>
            <person name="Soumpourou E."/>
            <person name="Li F."/>
            <person name="Fraser F."/>
            <person name="Conant G."/>
            <person name="Lassalle G."/>
            <person name="King G.J."/>
            <person name="Bonnema G."/>
            <person name="Tang H."/>
            <person name="Wang H."/>
            <person name="Belcram H."/>
            <person name="Zhou H."/>
            <person name="Hirakawa H."/>
            <person name="Abe H."/>
            <person name="Guo H."/>
            <person name="Wang H."/>
            <person name="Jin H."/>
            <person name="Parkin I.A."/>
            <person name="Batley J."/>
            <person name="Kim J.S."/>
            <person name="Just J."/>
            <person name="Li J."/>
            <person name="Xu J."/>
            <person name="Deng J."/>
            <person name="Kim J.A."/>
            <person name="Li J."/>
            <person name="Yu J."/>
            <person name="Meng J."/>
            <person name="Wang J."/>
            <person name="Min J."/>
            <person name="Poulain J."/>
            <person name="Wang J."/>
            <person name="Hatakeyama K."/>
            <person name="Wu K."/>
            <person name="Wang L."/>
            <person name="Fang L."/>
            <person name="Trick M."/>
            <person name="Links M.G."/>
            <person name="Zhao M."/>
            <person name="Jin M."/>
            <person name="Ramchiary N."/>
            <person name="Drou N."/>
            <person name="Berkman P.J."/>
            <person name="Cai Q."/>
            <person name="Huang Q."/>
            <person name="Li R."/>
            <person name="Tabata S."/>
            <person name="Cheng S."/>
            <person name="Zhang S."/>
            <person name="Zhang S."/>
            <person name="Huang S."/>
            <person name="Sato S."/>
            <person name="Sun S."/>
            <person name="Kwon S.J."/>
            <person name="Choi S.R."/>
            <person name="Lee T.H."/>
            <person name="Fan W."/>
            <person name="Zhao X."/>
            <person name="Tan X."/>
            <person name="Xu X."/>
            <person name="Wang Y."/>
            <person name="Qiu Y."/>
            <person name="Yin Y."/>
            <person name="Li Y."/>
            <person name="Du Y."/>
            <person name="Liao Y."/>
            <person name="Lim Y."/>
            <person name="Narusaka Y."/>
            <person name="Wang Y."/>
            <person name="Wang Z."/>
            <person name="Li Z."/>
            <person name="Wang Z."/>
            <person name="Xiong Z."/>
            <person name="Zhang Z."/>
        </authorList>
    </citation>
    <scope>NUCLEOTIDE SEQUENCE [LARGE SCALE GENOMIC DNA]</scope>
    <source>
        <strain evidence="4 5">cv. Chiifu-401-42</strain>
    </source>
</reference>
<dbReference type="Gene3D" id="3.40.50.2000">
    <property type="entry name" value="Glycogen Phosphorylase B"/>
    <property type="match status" value="3"/>
</dbReference>
<evidence type="ECO:0000256" key="2">
    <source>
        <dbReference type="ARBA" id="ARBA00022676"/>
    </source>
</evidence>
<evidence type="ECO:0000313" key="5">
    <source>
        <dbReference type="Proteomes" id="UP000011750"/>
    </source>
</evidence>
<reference evidence="4 5" key="2">
    <citation type="journal article" date="2018" name="Hortic Res">
        <title>Improved Brassica rapa reference genome by single-molecule sequencing and chromosome conformation capture technologies.</title>
        <authorList>
            <person name="Zhang L."/>
            <person name="Cai X."/>
            <person name="Wu J."/>
            <person name="Liu M."/>
            <person name="Grob S."/>
            <person name="Cheng F."/>
            <person name="Liang J."/>
            <person name="Cai C."/>
            <person name="Liu Z."/>
            <person name="Liu B."/>
            <person name="Wang F."/>
            <person name="Li S."/>
            <person name="Liu F."/>
            <person name="Li X."/>
            <person name="Cheng L."/>
            <person name="Yang W."/>
            <person name="Li M.H."/>
            <person name="Grossniklaus U."/>
            <person name="Zheng H."/>
            <person name="Wang X."/>
        </authorList>
    </citation>
    <scope>NUCLEOTIDE SEQUENCE [LARGE SCALE GENOMIC DNA]</scope>
    <source>
        <strain evidence="4 5">cv. Chiifu-401-42</strain>
    </source>
</reference>
<sequence length="282" mass="32330">MVVHLADESCLTKEYLDTKIDWIPSMRNLRQKDIPAVIHTTNPDDINFMLHETDRAKRAYAIILNTFDDHENDRGDSVFGLAHYQISGQCSLCQLWEHNCDERGTACGVRLGFGGNGERFFWVIRPDLVAGDVAMVPPEFLAKTADRRMLVSWCPQEKFMSHPAIGGFLTHCGWNLILESICAGVHMACWPFFTEHQLNCKFYCDEWEIGIEISADVKRKEVQAVIRELMDGEKGKKMKSKVKEWQHLAKEAMEDKHGSSKLNFELVVNKLLVREEEIMLGK</sequence>
<dbReference type="GO" id="GO:0005737">
    <property type="term" value="C:cytoplasm"/>
    <property type="evidence" value="ECO:0000318"/>
    <property type="project" value="GO_Central"/>
</dbReference>
<dbReference type="HOGENOM" id="CLU_001724_1_0_1"/>
<dbReference type="EnsemblPlants" id="Bra033891.1">
    <property type="protein sequence ID" value="Bra033891.1-P"/>
    <property type="gene ID" value="Bra033891"/>
</dbReference>
<dbReference type="AlphaFoldDB" id="M4EYJ9"/>
<dbReference type="InParanoid" id="M4EYJ9"/>
<dbReference type="PANTHER" id="PTHR11926:SF774">
    <property type="entry name" value="UDP-GLYCOSYLTRANSFERASE 85A1-RELATED"/>
    <property type="match status" value="1"/>
</dbReference>
<dbReference type="Gramene" id="Bra033891.1">
    <property type="protein sequence ID" value="Bra033891.1-P"/>
    <property type="gene ID" value="Bra033891"/>
</dbReference>
<reference evidence="4" key="3">
    <citation type="submission" date="2023-03" db="UniProtKB">
        <authorList>
            <consortium name="EnsemblPlants"/>
        </authorList>
    </citation>
    <scope>IDENTIFICATION</scope>
    <source>
        <strain evidence="4">cv. Chiifu-401-42</strain>
    </source>
</reference>
<keyword evidence="3" id="KW-0808">Transferase</keyword>
<keyword evidence="5" id="KW-1185">Reference proteome</keyword>
<dbReference type="OMA" id="MRERICC"/>
<dbReference type="CDD" id="cd03784">
    <property type="entry name" value="GT1_Gtf-like"/>
    <property type="match status" value="1"/>
</dbReference>
<dbReference type="PANTHER" id="PTHR11926">
    <property type="entry name" value="GLUCOSYL/GLUCURONOSYL TRANSFERASES"/>
    <property type="match status" value="1"/>
</dbReference>
<accession>M4EYJ9</accession>
<dbReference type="Pfam" id="PF00201">
    <property type="entry name" value="UDPGT"/>
    <property type="match status" value="1"/>
</dbReference>
<evidence type="ECO:0000256" key="3">
    <source>
        <dbReference type="ARBA" id="ARBA00022679"/>
    </source>
</evidence>
<organism evidence="4 5">
    <name type="scientific">Brassica campestris</name>
    <name type="common">Field mustard</name>
    <dbReference type="NCBI Taxonomy" id="3711"/>
    <lineage>
        <taxon>Eukaryota</taxon>
        <taxon>Viridiplantae</taxon>
        <taxon>Streptophyta</taxon>
        <taxon>Embryophyta</taxon>
        <taxon>Tracheophyta</taxon>
        <taxon>Spermatophyta</taxon>
        <taxon>Magnoliopsida</taxon>
        <taxon>eudicotyledons</taxon>
        <taxon>Gunneridae</taxon>
        <taxon>Pentapetalae</taxon>
        <taxon>rosids</taxon>
        <taxon>malvids</taxon>
        <taxon>Brassicales</taxon>
        <taxon>Brassicaceae</taxon>
        <taxon>Brassiceae</taxon>
        <taxon>Brassica</taxon>
    </lineage>
</organism>
<dbReference type="Proteomes" id="UP000011750">
    <property type="component" value="Chromosome A05"/>
</dbReference>
<dbReference type="GO" id="GO:0080043">
    <property type="term" value="F:quercetin 3-O-glucosyltransferase activity"/>
    <property type="evidence" value="ECO:0000318"/>
    <property type="project" value="GO_Central"/>
</dbReference>